<dbReference type="AlphaFoldDB" id="A0A923HC77"/>
<keyword evidence="1" id="KW-1133">Transmembrane helix</keyword>
<dbReference type="RefSeq" id="WP_186911762.1">
    <property type="nucleotide sequence ID" value="NZ_JACOFV010000005.1"/>
</dbReference>
<dbReference type="GO" id="GO:0090313">
    <property type="term" value="P:regulation of protein targeting to membrane"/>
    <property type="evidence" value="ECO:0007669"/>
    <property type="project" value="TreeGrafter"/>
</dbReference>
<protein>
    <submittedName>
        <fullName evidence="2">DUF748 domain-containing protein</fullName>
    </submittedName>
</protein>
<dbReference type="EMBL" id="JACOFV010000005">
    <property type="protein sequence ID" value="MBC3861832.1"/>
    <property type="molecule type" value="Genomic_DNA"/>
</dbReference>
<accession>A0A923HC77</accession>
<dbReference type="InterPro" id="IPR008023">
    <property type="entry name" value="DUF748"/>
</dbReference>
<proteinExistence type="predicted"/>
<dbReference type="InterPro" id="IPR052894">
    <property type="entry name" value="AsmA-related"/>
</dbReference>
<dbReference type="Pfam" id="PF05359">
    <property type="entry name" value="DUF748"/>
    <property type="match status" value="2"/>
</dbReference>
<keyword evidence="3" id="KW-1185">Reference proteome</keyword>
<dbReference type="GO" id="GO:0005886">
    <property type="term" value="C:plasma membrane"/>
    <property type="evidence" value="ECO:0007669"/>
    <property type="project" value="TreeGrafter"/>
</dbReference>
<dbReference type="PANTHER" id="PTHR30441:SF8">
    <property type="entry name" value="DUF748 DOMAIN-CONTAINING PROTEIN"/>
    <property type="match status" value="1"/>
</dbReference>
<dbReference type="PANTHER" id="PTHR30441">
    <property type="entry name" value="DUF748 DOMAIN-CONTAINING PROTEIN"/>
    <property type="match status" value="1"/>
</dbReference>
<dbReference type="Proteomes" id="UP000634011">
    <property type="component" value="Unassembled WGS sequence"/>
</dbReference>
<evidence type="ECO:0000313" key="2">
    <source>
        <dbReference type="EMBL" id="MBC3861832.1"/>
    </source>
</evidence>
<comment type="caution">
    <text evidence="2">The sequence shown here is derived from an EMBL/GenBank/DDBJ whole genome shotgun (WGS) entry which is preliminary data.</text>
</comment>
<evidence type="ECO:0000313" key="3">
    <source>
        <dbReference type="Proteomes" id="UP000634011"/>
    </source>
</evidence>
<organism evidence="2 3">
    <name type="scientific">Undibacterium jejuense</name>
    <dbReference type="NCBI Taxonomy" id="1344949"/>
    <lineage>
        <taxon>Bacteria</taxon>
        <taxon>Pseudomonadati</taxon>
        <taxon>Pseudomonadota</taxon>
        <taxon>Betaproteobacteria</taxon>
        <taxon>Burkholderiales</taxon>
        <taxon>Oxalobacteraceae</taxon>
        <taxon>Undibacterium</taxon>
    </lineage>
</organism>
<name>A0A923HC77_9BURK</name>
<reference evidence="2" key="1">
    <citation type="submission" date="2020-08" db="EMBL/GenBank/DDBJ databases">
        <title>Novel species isolated from subtropical streams in China.</title>
        <authorList>
            <person name="Lu H."/>
        </authorList>
    </citation>
    <scope>NUCLEOTIDE SEQUENCE</scope>
    <source>
        <strain evidence="2">KACC 12607</strain>
    </source>
</reference>
<keyword evidence="1" id="KW-0812">Transmembrane</keyword>
<keyword evidence="1" id="KW-0472">Membrane</keyword>
<evidence type="ECO:0000256" key="1">
    <source>
        <dbReference type="SAM" id="Phobius"/>
    </source>
</evidence>
<gene>
    <name evidence="2" type="ORF">H8K32_06955</name>
</gene>
<sequence length="1231" mass="134668">MTTSTPETKISIPLWRRWQLVRILGVIVVLTLLLAILSWALLPGYVKRIAAEQTRTQIGRKLDIDEIHFSPFQLILTADGVRLYEADQKAVAFAVKELVIKLSLSSVFHQALVLSELQLSAADVHLVRLSADGHGLYNFSDVLVKIAAMPKSDNPFRFAMANIQVKNSAIDLDDKVLAKQFKITDLNIGVPFISNFPKAIDSFVDPHLSGRINGAGFALNARAKPFSKSLATTLAIDLEQLDLSQYVAYVPVALPVQIARAKLSTKLDLNFKREPQAQVLLSGDVHLQDVDIKDSQATDLLKLADLHAQIKQMDVMTASAELTQLHLTSPQVWIDFSQKNGFNWANLSTPDSKKAAQSRLAKAIPDKKSQVVAVPAPALPFISIHDLQIHGGEVHVSDAVHAQPAQTLELQHLVLQVKGLSTAKDAPAAPVKLTLATNTDEKVDFEGELQALAGSLKGKLTLNDIELSHYQNFISPFLRANLSAKLNAKTELDFNPERFSLNELSVNLDHLRLQGKPDDGSVAFDSLVIEKARLDTQAKTLTVPAVSLNGVKTDLRRDNQAVLGFQHWLAVNSKAGQDAPATVKAQAVGPAWRVNLEQFDLKDSEIAFNDQSVNPTVKLNANGINLSLSQFKSDLSQAFKLSLKSHFNRKGQFNFNAQATPQLKQLSVTLDAQSLPVAAFYPYFSKLLNVEITKGRASAKGKLDMSDVLLDQRQFAYNGSLSFNDFKIYENGSDDDFLEWKDIIFDGINAKIGSAQPVINLKKLTLNDFFARVVLSEKARLNLQDILVKNTSAKTAPDSVITPANPVPTSVASVSASAAETSKADNKVAGKAAMPTVIRITQTELHGGNVNFTDNFIKPNYHANLTNISGSIGLLASDNPQPANLELHGTVDNDAPLLISGAINPLASPIFLDITGSANGLELTRLTPYSAKYAGYPIEKGKLSMQVSYHVENQQLKAENSITLDQLTFGEYVDGPNVTKLPVMLAVALLRDNQGRIAINLPISGSLSDPQFSVGGIIFKVFVNLITKAVTSPFAILGSMFGGSEELSYVEFNPGLAVLTPPAMAKLDNLAKALNHRSGLKLDIVGRVDPESDGVGVRKTVLESKLRDAKWRELHQKDRSIKLADIELNADDRNKYLQIVYQAEKFDKPRNLIGMAKTLQTPEAEALILKNMSVSEDDLRVLAQQREDVVRDYLENTGKVQRDRLYLIAPKLDSSGIKDKGASNRVDFSLK</sequence>
<feature type="transmembrane region" description="Helical" evidence="1">
    <location>
        <begin position="20"/>
        <end position="42"/>
    </location>
</feature>